<gene>
    <name evidence="1" type="ORF">NDI89_17970</name>
</gene>
<dbReference type="EMBL" id="JAMQOT010000007">
    <property type="protein sequence ID" value="MDF9747476.1"/>
    <property type="molecule type" value="Genomic_DNA"/>
</dbReference>
<proteinExistence type="predicted"/>
<accession>A0A9Q4L8Z9</accession>
<protein>
    <submittedName>
        <fullName evidence="1">Uncharacterized protein</fullName>
    </submittedName>
</protein>
<dbReference type="Proteomes" id="UP001154061">
    <property type="component" value="Unassembled WGS sequence"/>
</dbReference>
<dbReference type="AlphaFoldDB" id="A0A9Q4L8Z9"/>
<evidence type="ECO:0000313" key="1">
    <source>
        <dbReference type="EMBL" id="MDF9747476.1"/>
    </source>
</evidence>
<sequence length="74" mass="8371">MIANVDESTIVVELLKDRTDLNPVLRIEVLENLRHGVGTVEVVAQFADHTLSVRVSNSMSRPNERPDTEFELVR</sequence>
<name>A0A9Q4L8Z9_9EURY</name>
<comment type="caution">
    <text evidence="1">The sequence shown here is derived from an EMBL/GenBank/DDBJ whole genome shotgun (WGS) entry which is preliminary data.</text>
</comment>
<reference evidence="1" key="1">
    <citation type="submission" date="2022-06" db="EMBL/GenBank/DDBJ databases">
        <title>Natrinema sp. a new haloarchaeum isolate from saline soil.</title>
        <authorList>
            <person name="Strakova D."/>
            <person name="Galisteo C."/>
            <person name="Sanchez-Porro C."/>
            <person name="Ventosa A."/>
        </authorList>
    </citation>
    <scope>NUCLEOTIDE SEQUENCE</scope>
    <source>
        <strain evidence="1">S1CR25-10</strain>
    </source>
</reference>
<organism evidence="1 2">
    <name type="scientific">Natrinema salsiterrestre</name>
    <dbReference type="NCBI Taxonomy" id="2950540"/>
    <lineage>
        <taxon>Archaea</taxon>
        <taxon>Methanobacteriati</taxon>
        <taxon>Methanobacteriota</taxon>
        <taxon>Stenosarchaea group</taxon>
        <taxon>Halobacteria</taxon>
        <taxon>Halobacteriales</taxon>
        <taxon>Natrialbaceae</taxon>
        <taxon>Natrinema</taxon>
    </lineage>
</organism>
<dbReference type="RefSeq" id="WP_277523515.1">
    <property type="nucleotide sequence ID" value="NZ_JAMQOT010000007.1"/>
</dbReference>
<keyword evidence="2" id="KW-1185">Reference proteome</keyword>
<evidence type="ECO:0000313" key="2">
    <source>
        <dbReference type="Proteomes" id="UP001154061"/>
    </source>
</evidence>